<dbReference type="InterPro" id="IPR033932">
    <property type="entry name" value="YtcJ-like"/>
</dbReference>
<gene>
    <name evidence="6" type="ORF">E6K77_09125</name>
</gene>
<dbReference type="Pfam" id="PF22039">
    <property type="entry name" value="HUTI_composite_bact"/>
    <property type="match status" value="1"/>
</dbReference>
<dbReference type="InterPro" id="IPR011059">
    <property type="entry name" value="Metal-dep_hydrolase_composite"/>
</dbReference>
<dbReference type="InterPro" id="IPR054418">
    <property type="entry name" value="MQNX/HUTI_composite_N"/>
</dbReference>
<dbReference type="SUPFAM" id="SSF51338">
    <property type="entry name" value="Composite domain of metallo-dependent hydrolases"/>
    <property type="match status" value="1"/>
</dbReference>
<dbReference type="Gene3D" id="2.30.40.10">
    <property type="entry name" value="Urease, subunit C, domain 1"/>
    <property type="match status" value="1"/>
</dbReference>
<evidence type="ECO:0000259" key="5">
    <source>
        <dbReference type="Pfam" id="PF22039"/>
    </source>
</evidence>
<reference evidence="6 7" key="1">
    <citation type="journal article" date="2019" name="Nat. Microbiol.">
        <title>Mediterranean grassland soil C-N compound turnover is dependent on rainfall and depth, and is mediated by genomically divergent microorganisms.</title>
        <authorList>
            <person name="Diamond S."/>
            <person name="Andeer P.F."/>
            <person name="Li Z."/>
            <person name="Crits-Christoph A."/>
            <person name="Burstein D."/>
            <person name="Anantharaman K."/>
            <person name="Lane K.R."/>
            <person name="Thomas B.C."/>
            <person name="Pan C."/>
            <person name="Northen T.R."/>
            <person name="Banfield J.F."/>
        </authorList>
    </citation>
    <scope>NUCLEOTIDE SEQUENCE [LARGE SCALE GENOMIC DNA]</scope>
    <source>
        <strain evidence="6">WS_7</strain>
    </source>
</reference>
<evidence type="ECO:0000313" key="7">
    <source>
        <dbReference type="Proteomes" id="UP000317366"/>
    </source>
</evidence>
<comment type="caution">
    <text evidence="6">The sequence shown here is derived from an EMBL/GenBank/DDBJ whole genome shotgun (WGS) entry which is preliminary data.</text>
</comment>
<name>A0A538TDX1_UNCEI</name>
<dbReference type="GO" id="GO:0046872">
    <property type="term" value="F:metal ion binding"/>
    <property type="evidence" value="ECO:0007669"/>
    <property type="project" value="UniProtKB-KW"/>
</dbReference>
<dbReference type="GO" id="GO:0016810">
    <property type="term" value="F:hydrolase activity, acting on carbon-nitrogen (but not peptide) bonds"/>
    <property type="evidence" value="ECO:0007669"/>
    <property type="project" value="InterPro"/>
</dbReference>
<keyword evidence="3" id="KW-0862">Zinc</keyword>
<dbReference type="SUPFAM" id="SSF51556">
    <property type="entry name" value="Metallo-dependent hydrolases"/>
    <property type="match status" value="1"/>
</dbReference>
<dbReference type="CDD" id="cd01300">
    <property type="entry name" value="YtcJ_like"/>
    <property type="match status" value="1"/>
</dbReference>
<dbReference type="Gene3D" id="3.10.310.70">
    <property type="match status" value="1"/>
</dbReference>
<accession>A0A538TDX1</accession>
<dbReference type="InterPro" id="IPR032466">
    <property type="entry name" value="Metal_Hydrolase"/>
</dbReference>
<keyword evidence="1" id="KW-0479">Metal-binding</keyword>
<dbReference type="Pfam" id="PF07969">
    <property type="entry name" value="Amidohydro_3"/>
    <property type="match status" value="1"/>
</dbReference>
<dbReference type="InterPro" id="IPR013108">
    <property type="entry name" value="Amidohydro_3"/>
</dbReference>
<sequence>MKGPKPKAESGWLFHGGRILDARRAGEALRGRLEGFLRGVGATGRDRYREAVLIRGERIEAVGPFESLRRAAGRGVRSVNLRGGTLTPGFVDSHIHLLTWIRAKSDAWLARQSPEGIEEAVRAARAQAREGSWITLRGWVPREWSRELKRRATLDRVLGDRPLLLYAIDGHSFWGNSAALTAAGIGAHTPDPSGGVVDRDKTTGEPTGILIEEARALMSPFVTRTRDPADDLATAIRKVHSLGITGAHDFDREDIWSAAQRLSEKDRLPFRLLLSVPAAKLDSADLLELRSGWGNDRLRVGPVKFFADGTVGSGTALLEEEYEDGTGKGIEVMPRSELADRCTAARKAGLTVAIHAIGDRAVRNALDAIQAAIESGGGFPLPPRIEHVQLAREEDFPRFKGLGVLASVQPIHQITDRDVARRRWGARTARSYAYRSLQRAGAKLLFGSDAPFDRPGPLLALQAALLRRRGGEAESEAFHPEQRLGLERALRAHLEEPNRMAGWRTPLGRIERGWGADLVAFDQDLLGLGLEDLHRAKVTAVWVAGAQVQGKSL</sequence>
<feature type="domain" description="Aminodeoxyfutalosine deaminase/Imidazolonepropionase-like composite" evidence="5">
    <location>
        <begin position="51"/>
        <end position="71"/>
    </location>
</feature>
<dbReference type="PANTHER" id="PTHR22642:SF2">
    <property type="entry name" value="PROTEIN LONG AFTER FAR-RED 3"/>
    <property type="match status" value="1"/>
</dbReference>
<dbReference type="AlphaFoldDB" id="A0A538TDX1"/>
<dbReference type="Proteomes" id="UP000317366">
    <property type="component" value="Unassembled WGS sequence"/>
</dbReference>
<protein>
    <submittedName>
        <fullName evidence="6">Amidohydrolase</fullName>
    </submittedName>
</protein>
<organism evidence="6 7">
    <name type="scientific">Eiseniibacteriota bacterium</name>
    <dbReference type="NCBI Taxonomy" id="2212470"/>
    <lineage>
        <taxon>Bacteria</taxon>
        <taxon>Candidatus Eiseniibacteriota</taxon>
    </lineage>
</organism>
<dbReference type="PANTHER" id="PTHR22642">
    <property type="entry name" value="IMIDAZOLONEPROPIONASE"/>
    <property type="match status" value="1"/>
</dbReference>
<keyword evidence="2 6" id="KW-0378">Hydrolase</keyword>
<evidence type="ECO:0000313" key="6">
    <source>
        <dbReference type="EMBL" id="TMQ61845.1"/>
    </source>
</evidence>
<proteinExistence type="predicted"/>
<evidence type="ECO:0000259" key="4">
    <source>
        <dbReference type="Pfam" id="PF07969"/>
    </source>
</evidence>
<feature type="domain" description="Amidohydrolase 3" evidence="4">
    <location>
        <begin position="79"/>
        <end position="548"/>
    </location>
</feature>
<dbReference type="EMBL" id="VBOX01000089">
    <property type="protein sequence ID" value="TMQ61845.1"/>
    <property type="molecule type" value="Genomic_DNA"/>
</dbReference>
<evidence type="ECO:0000256" key="1">
    <source>
        <dbReference type="ARBA" id="ARBA00022723"/>
    </source>
</evidence>
<evidence type="ECO:0000256" key="2">
    <source>
        <dbReference type="ARBA" id="ARBA00022801"/>
    </source>
</evidence>
<dbReference type="Gene3D" id="3.20.20.140">
    <property type="entry name" value="Metal-dependent hydrolases"/>
    <property type="match status" value="1"/>
</dbReference>
<evidence type="ECO:0000256" key="3">
    <source>
        <dbReference type="ARBA" id="ARBA00022833"/>
    </source>
</evidence>